<accession>A0A9D9DGU4</accession>
<protein>
    <submittedName>
        <fullName evidence="9">MotA/TolQ/ExbB proton channel family protein</fullName>
    </submittedName>
</protein>
<dbReference type="GO" id="GO:0017038">
    <property type="term" value="P:protein import"/>
    <property type="evidence" value="ECO:0007669"/>
    <property type="project" value="TreeGrafter"/>
</dbReference>
<keyword evidence="6" id="KW-0813">Transport</keyword>
<feature type="transmembrane region" description="Helical" evidence="7">
    <location>
        <begin position="73"/>
        <end position="96"/>
    </location>
</feature>
<dbReference type="PANTHER" id="PTHR30625">
    <property type="entry name" value="PROTEIN TOLQ"/>
    <property type="match status" value="1"/>
</dbReference>
<gene>
    <name evidence="9" type="ORF">IAC69_00530</name>
</gene>
<comment type="similarity">
    <text evidence="6">Belongs to the exbB/tolQ family.</text>
</comment>
<evidence type="ECO:0000259" key="8">
    <source>
        <dbReference type="Pfam" id="PF01618"/>
    </source>
</evidence>
<dbReference type="PANTHER" id="PTHR30625:SF3">
    <property type="entry name" value="TOL-PAL SYSTEM PROTEIN TOLQ"/>
    <property type="match status" value="1"/>
</dbReference>
<evidence type="ECO:0000256" key="5">
    <source>
        <dbReference type="ARBA" id="ARBA00023136"/>
    </source>
</evidence>
<dbReference type="AlphaFoldDB" id="A0A9D9DGU4"/>
<evidence type="ECO:0000256" key="2">
    <source>
        <dbReference type="ARBA" id="ARBA00022475"/>
    </source>
</evidence>
<keyword evidence="4 7" id="KW-1133">Transmembrane helix</keyword>
<evidence type="ECO:0000313" key="9">
    <source>
        <dbReference type="EMBL" id="MBO8424949.1"/>
    </source>
</evidence>
<dbReference type="Proteomes" id="UP000823630">
    <property type="component" value="Unassembled WGS sequence"/>
</dbReference>
<evidence type="ECO:0000256" key="3">
    <source>
        <dbReference type="ARBA" id="ARBA00022692"/>
    </source>
</evidence>
<feature type="transmembrane region" description="Helical" evidence="7">
    <location>
        <begin position="15"/>
        <end position="36"/>
    </location>
</feature>
<dbReference type="GO" id="GO:0005886">
    <property type="term" value="C:plasma membrane"/>
    <property type="evidence" value="ECO:0007669"/>
    <property type="project" value="UniProtKB-SubCell"/>
</dbReference>
<keyword evidence="2" id="KW-1003">Cell membrane</keyword>
<feature type="transmembrane region" description="Helical" evidence="7">
    <location>
        <begin position="116"/>
        <end position="141"/>
    </location>
</feature>
<dbReference type="InterPro" id="IPR050790">
    <property type="entry name" value="ExbB/TolQ_transport"/>
</dbReference>
<evidence type="ECO:0000256" key="4">
    <source>
        <dbReference type="ARBA" id="ARBA00022989"/>
    </source>
</evidence>
<organism evidence="9 10">
    <name type="scientific">Candidatus Enterousia avistercoris</name>
    <dbReference type="NCBI Taxonomy" id="2840788"/>
    <lineage>
        <taxon>Bacteria</taxon>
        <taxon>Pseudomonadati</taxon>
        <taxon>Pseudomonadota</taxon>
        <taxon>Alphaproteobacteria</taxon>
        <taxon>Candidatus Enterousia</taxon>
    </lineage>
</organism>
<keyword evidence="6" id="KW-0653">Protein transport</keyword>
<feature type="domain" description="MotA/TolQ/ExbB proton channel" evidence="8">
    <location>
        <begin position="58"/>
        <end position="152"/>
    </location>
</feature>
<evidence type="ECO:0000256" key="6">
    <source>
        <dbReference type="RuleBase" id="RU004057"/>
    </source>
</evidence>
<evidence type="ECO:0000313" key="10">
    <source>
        <dbReference type="Proteomes" id="UP000823630"/>
    </source>
</evidence>
<evidence type="ECO:0000256" key="7">
    <source>
        <dbReference type="SAM" id="Phobius"/>
    </source>
</evidence>
<keyword evidence="5 7" id="KW-0472">Membrane</keyword>
<name>A0A9D9DGU4_9PROT</name>
<dbReference type="Pfam" id="PF01618">
    <property type="entry name" value="MotA_ExbB"/>
    <property type="match status" value="1"/>
</dbReference>
<keyword evidence="3 7" id="KW-0812">Transmembrane</keyword>
<dbReference type="InterPro" id="IPR002898">
    <property type="entry name" value="MotA_ExbB_proton_chnl"/>
</dbReference>
<evidence type="ECO:0000256" key="1">
    <source>
        <dbReference type="ARBA" id="ARBA00004651"/>
    </source>
</evidence>
<comment type="caution">
    <text evidence="9">The sequence shown here is derived from an EMBL/GenBank/DDBJ whole genome shotgun (WGS) entry which is preliminary data.</text>
</comment>
<reference evidence="9" key="2">
    <citation type="journal article" date="2021" name="PeerJ">
        <title>Extensive microbial diversity within the chicken gut microbiome revealed by metagenomics and culture.</title>
        <authorList>
            <person name="Gilroy R."/>
            <person name="Ravi A."/>
            <person name="Getino M."/>
            <person name="Pursley I."/>
            <person name="Horton D.L."/>
            <person name="Alikhan N.F."/>
            <person name="Baker D."/>
            <person name="Gharbi K."/>
            <person name="Hall N."/>
            <person name="Watson M."/>
            <person name="Adriaenssens E.M."/>
            <person name="Foster-Nyarko E."/>
            <person name="Jarju S."/>
            <person name="Secka A."/>
            <person name="Antonio M."/>
            <person name="Oren A."/>
            <person name="Chaudhuri R.R."/>
            <person name="La Ragione R."/>
            <person name="Hildebrand F."/>
            <person name="Pallen M.J."/>
        </authorList>
    </citation>
    <scope>NUCLEOTIDE SEQUENCE</scope>
    <source>
        <strain evidence="9">8207</strain>
    </source>
</reference>
<reference evidence="9" key="1">
    <citation type="submission" date="2020-10" db="EMBL/GenBank/DDBJ databases">
        <authorList>
            <person name="Gilroy R."/>
        </authorList>
    </citation>
    <scope>NUCLEOTIDE SEQUENCE</scope>
    <source>
        <strain evidence="9">8207</strain>
    </source>
</reference>
<dbReference type="EMBL" id="JADINC010000010">
    <property type="protein sequence ID" value="MBO8424949.1"/>
    <property type="molecule type" value="Genomic_DNA"/>
</dbReference>
<sequence>MTNAFSLTTLFTGDLMTLFISVVLVLASVMSWAIIIEKIRLWHYQKRHPVQIKNGDNLSTIADKLIRPFDKNLWFLSMLSYIAPFVGLFGTIWGVMDSFSSIGINQSVSIGVIAPGLATALGTTALGLIAAVPAAVAYYYFGKKSDDLYDRLTEKCKDMKADKFPKNNKRGAK</sequence>
<comment type="subcellular location">
    <subcellularLocation>
        <location evidence="1">Cell membrane</location>
        <topology evidence="1">Multi-pass membrane protein</topology>
    </subcellularLocation>
    <subcellularLocation>
        <location evidence="6">Membrane</location>
        <topology evidence="6">Multi-pass membrane protein</topology>
    </subcellularLocation>
</comment>
<proteinExistence type="inferred from homology"/>